<dbReference type="RefSeq" id="WP_147389613.1">
    <property type="nucleotide sequence ID" value="NZ_AQHF01000025.1"/>
</dbReference>
<gene>
    <name evidence="1" type="ORF">PPEP_a4033</name>
</gene>
<evidence type="ECO:0000313" key="2">
    <source>
        <dbReference type="Proteomes" id="UP000660708"/>
    </source>
</evidence>
<reference evidence="1 2" key="1">
    <citation type="submission" date="2015-06" db="EMBL/GenBank/DDBJ databases">
        <title>Genome sequence of Pseudoalteromonas peptidolytica.</title>
        <authorList>
            <person name="Xie B.-B."/>
            <person name="Rong J.-C."/>
            <person name="Qin Q.-L."/>
            <person name="Zhang Y.-Z."/>
        </authorList>
    </citation>
    <scope>NUCLEOTIDE SEQUENCE [LARGE SCALE GENOMIC DNA]</scope>
    <source>
        <strain evidence="1 2">F12-50-A1</strain>
    </source>
</reference>
<evidence type="ECO:0000313" key="1">
    <source>
        <dbReference type="EMBL" id="MBE0347042.1"/>
    </source>
</evidence>
<name>A0A8I0T564_9GAMM</name>
<accession>A0A8I0T564</accession>
<dbReference type="EMBL" id="AQHF01000025">
    <property type="protein sequence ID" value="MBE0347042.1"/>
    <property type="molecule type" value="Genomic_DNA"/>
</dbReference>
<protein>
    <submittedName>
        <fullName evidence="1">Uncharacterized protein</fullName>
    </submittedName>
</protein>
<sequence>MQEQIPSQQDHLATLAYLDKQVKRGQIAREVADADSIVGTTSDTSHLLLVELITLIDGLSKATTLAEMRAVASQGQTRLGTLANKVLNREIQFPYQGKNIERVYQEIAARATGVTTILTSSE</sequence>
<comment type="caution">
    <text evidence="1">The sequence shown here is derived from an EMBL/GenBank/DDBJ whole genome shotgun (WGS) entry which is preliminary data.</text>
</comment>
<dbReference type="AlphaFoldDB" id="A0A8I0T564"/>
<organism evidence="1 2">
    <name type="scientific">Pseudoalteromonas peptidolytica F12-50-A1</name>
    <dbReference type="NCBI Taxonomy" id="1315280"/>
    <lineage>
        <taxon>Bacteria</taxon>
        <taxon>Pseudomonadati</taxon>
        <taxon>Pseudomonadota</taxon>
        <taxon>Gammaproteobacteria</taxon>
        <taxon>Alteromonadales</taxon>
        <taxon>Pseudoalteromonadaceae</taxon>
        <taxon>Pseudoalteromonas</taxon>
    </lineage>
</organism>
<proteinExistence type="predicted"/>
<dbReference type="Proteomes" id="UP000660708">
    <property type="component" value="Unassembled WGS sequence"/>
</dbReference>
<keyword evidence="2" id="KW-1185">Reference proteome</keyword>